<keyword evidence="1" id="KW-1133">Transmembrane helix</keyword>
<feature type="transmembrane region" description="Helical" evidence="1">
    <location>
        <begin position="261"/>
        <end position="278"/>
    </location>
</feature>
<evidence type="ECO:0000256" key="1">
    <source>
        <dbReference type="SAM" id="Phobius"/>
    </source>
</evidence>
<feature type="transmembrane region" description="Helical" evidence="1">
    <location>
        <begin position="236"/>
        <end position="254"/>
    </location>
</feature>
<feature type="transmembrane region" description="Helical" evidence="1">
    <location>
        <begin position="317"/>
        <end position="337"/>
    </location>
</feature>
<dbReference type="EMBL" id="UAWL01000006">
    <property type="protein sequence ID" value="SQB97840.1"/>
    <property type="molecule type" value="Genomic_DNA"/>
</dbReference>
<reference evidence="2 3" key="1">
    <citation type="submission" date="2018-06" db="EMBL/GenBank/DDBJ databases">
        <authorList>
            <consortium name="Pathogen Informatics"/>
            <person name="Doyle S."/>
        </authorList>
    </citation>
    <scope>NUCLEOTIDE SEQUENCE [LARGE SCALE GENOMIC DNA]</scope>
    <source>
        <strain evidence="2 3">NCTC13102</strain>
    </source>
</reference>
<feature type="transmembrane region" description="Helical" evidence="1">
    <location>
        <begin position="167"/>
        <end position="192"/>
    </location>
</feature>
<proteinExistence type="predicted"/>
<feature type="transmembrane region" description="Helical" evidence="1">
    <location>
        <begin position="33"/>
        <end position="56"/>
    </location>
</feature>
<organism evidence="2 3">
    <name type="scientific">Helicobacter fennelliae</name>
    <dbReference type="NCBI Taxonomy" id="215"/>
    <lineage>
        <taxon>Bacteria</taxon>
        <taxon>Pseudomonadati</taxon>
        <taxon>Campylobacterota</taxon>
        <taxon>Epsilonproteobacteria</taxon>
        <taxon>Campylobacterales</taxon>
        <taxon>Helicobacteraceae</taxon>
        <taxon>Helicobacter</taxon>
    </lineage>
</organism>
<feature type="transmembrane region" description="Helical" evidence="1">
    <location>
        <begin position="93"/>
        <end position="111"/>
    </location>
</feature>
<protein>
    <submittedName>
        <fullName evidence="2">Putative integral membrane protein</fullName>
    </submittedName>
</protein>
<sequence>MTSKKYSKDSLRSYLQLRLAIWLEKHSHTKRKFTIIDVWFVILLSINILSLLFMVSEISISFKESEKLLFPSSLLFWWIDFVTEIFGANDYSLRGSCIAIHCCNVILLYMIGRLYLKKPSDSLFLVAIYMLLPGINFSAILLYESGFIIFMLLLICYIHLRYKRIPYILIFAGGLLNLALSVLFIALGIYAIRHKKTKTFIACIVGFGINMFAYSSDIGGTPSAHFLDALGELAMLFSPFLFLYYIYVLYAGVARRKDDTLMIYISVSGLILTLLLSFRQEINIMNFAPLCVVGLPIMVFDFFNNMRVRLKIYRLKFKVRIFIICGVLCLETFMIFGNKLTYLFSPKPNFASNYYIAKDLAHILLSSNINGIKIQDHKLALRLNFYGINAGNTYCLYSDTKHQTKHKGETITIKYLGVVVARYTLVKNNACRI</sequence>
<keyword evidence="1" id="KW-0472">Membrane</keyword>
<feature type="transmembrane region" description="Helical" evidence="1">
    <location>
        <begin position="199"/>
        <end position="216"/>
    </location>
</feature>
<accession>A0A2X3DHT3</accession>
<evidence type="ECO:0000313" key="2">
    <source>
        <dbReference type="EMBL" id="SQB97840.1"/>
    </source>
</evidence>
<gene>
    <name evidence="2" type="ORF">NCTC13102_00377</name>
</gene>
<dbReference type="RefSeq" id="WP_112058309.1">
    <property type="nucleotide sequence ID" value="NZ_UAWL01000006.1"/>
</dbReference>
<name>A0A2X3DHT3_9HELI</name>
<feature type="transmembrane region" description="Helical" evidence="1">
    <location>
        <begin position="123"/>
        <end position="155"/>
    </location>
</feature>
<dbReference type="AlphaFoldDB" id="A0A2X3DHT3"/>
<dbReference type="Proteomes" id="UP000250166">
    <property type="component" value="Unassembled WGS sequence"/>
</dbReference>
<evidence type="ECO:0000313" key="3">
    <source>
        <dbReference type="Proteomes" id="UP000250166"/>
    </source>
</evidence>
<keyword evidence="1" id="KW-0812">Transmembrane</keyword>
<feature type="transmembrane region" description="Helical" evidence="1">
    <location>
        <begin position="284"/>
        <end position="305"/>
    </location>
</feature>